<dbReference type="PATRIC" id="fig|61435.5.peg.1433"/>
<dbReference type="Proteomes" id="UP000053577">
    <property type="component" value="Unassembled WGS sequence"/>
</dbReference>
<organism evidence="1 2">
    <name type="scientific">Dehalococcoides mccartyi</name>
    <dbReference type="NCBI Taxonomy" id="61435"/>
    <lineage>
        <taxon>Bacteria</taxon>
        <taxon>Bacillati</taxon>
        <taxon>Chloroflexota</taxon>
        <taxon>Dehalococcoidia</taxon>
        <taxon>Dehalococcoidales</taxon>
        <taxon>Dehalococcoidaceae</taxon>
        <taxon>Dehalococcoides</taxon>
    </lineage>
</organism>
<name>A0A0V8M0C1_9CHLR</name>
<dbReference type="InterPro" id="IPR027417">
    <property type="entry name" value="P-loop_NTPase"/>
</dbReference>
<protein>
    <submittedName>
        <fullName evidence="1">Kinase</fullName>
    </submittedName>
</protein>
<reference evidence="1 2" key="1">
    <citation type="journal article" date="2015" name="Sci. Rep.">
        <title>A comparative genomics and reductive dehalogenase gene transcription study of two chloroethene-respiring bacteria, Dehalococcoides mccartyi strains MB and 11a.</title>
        <authorList>
            <person name="Low A."/>
            <person name="Shen Z."/>
            <person name="Cheng D."/>
            <person name="Rogers M.J."/>
            <person name="Lee P.K."/>
            <person name="He J."/>
        </authorList>
    </citation>
    <scope>NUCLEOTIDE SEQUENCE [LARGE SCALE GENOMIC DNA]</scope>
    <source>
        <strain evidence="1 2">MB</strain>
    </source>
</reference>
<proteinExistence type="predicted"/>
<dbReference type="Gene3D" id="3.40.50.300">
    <property type="entry name" value="P-loop containing nucleotide triphosphate hydrolases"/>
    <property type="match status" value="1"/>
</dbReference>
<dbReference type="GO" id="GO:0016301">
    <property type="term" value="F:kinase activity"/>
    <property type="evidence" value="ECO:0007669"/>
    <property type="project" value="UniProtKB-KW"/>
</dbReference>
<accession>A0A0V8M0C1</accession>
<comment type="caution">
    <text evidence="1">The sequence shown here is derived from an EMBL/GenBank/DDBJ whole genome shotgun (WGS) entry which is preliminary data.</text>
</comment>
<evidence type="ECO:0000313" key="1">
    <source>
        <dbReference type="EMBL" id="KSV17218.1"/>
    </source>
</evidence>
<dbReference type="SUPFAM" id="SSF52540">
    <property type="entry name" value="P-loop containing nucleoside triphosphate hydrolases"/>
    <property type="match status" value="1"/>
</dbReference>
<dbReference type="PANTHER" id="PTHR43883:SF1">
    <property type="entry name" value="GLUCONOKINASE"/>
    <property type="match status" value="1"/>
</dbReference>
<sequence length="200" mass="22683">MLFASENDTGLLLASLGKLPLPEKCPFLLILVGLPGTGKSTFAKHFVEHIPAVVLESDALRKTLVTQPVYTDTEHTRVFTAVHTLMAKLLKQKVSLVLDATSLTAKDREPLYKIASVAEVRNFVVEIDLPPEIIKKHMEERIRQGTSRSDADWEIYLQLRPKFEPVSGKCYRIKSESDFQPVLEYLIKDVKNYISQEECR</sequence>
<dbReference type="InterPro" id="IPR052732">
    <property type="entry name" value="Cell-binding_unc_protein"/>
</dbReference>
<gene>
    <name evidence="1" type="ORF">DA01_07290</name>
</gene>
<dbReference type="OrthoDB" id="9805698at2"/>
<dbReference type="PANTHER" id="PTHR43883">
    <property type="entry name" value="SLR0207 PROTEIN"/>
    <property type="match status" value="1"/>
</dbReference>
<keyword evidence="1" id="KW-0808">Transferase</keyword>
<dbReference type="RefSeq" id="WP_058292652.1">
    <property type="nucleotide sequence ID" value="NZ_JGYD01000025.1"/>
</dbReference>
<evidence type="ECO:0000313" key="2">
    <source>
        <dbReference type="Proteomes" id="UP000053577"/>
    </source>
</evidence>
<dbReference type="EMBL" id="JGYD01000025">
    <property type="protein sequence ID" value="KSV17218.1"/>
    <property type="molecule type" value="Genomic_DNA"/>
</dbReference>
<dbReference type="AlphaFoldDB" id="A0A0V8M0C1"/>
<keyword evidence="1" id="KW-0418">Kinase</keyword>
<dbReference type="Pfam" id="PF13671">
    <property type="entry name" value="AAA_33"/>
    <property type="match status" value="1"/>
</dbReference>